<comment type="caution">
    <text evidence="11">The sequence shown here is derived from an EMBL/GenBank/DDBJ whole genome shotgun (WGS) entry which is preliminary data.</text>
</comment>
<dbReference type="Pfam" id="PF00768">
    <property type="entry name" value="Peptidase_S11"/>
    <property type="match status" value="1"/>
</dbReference>
<comment type="similarity">
    <text evidence="1 7">Belongs to the peptidase S11 family.</text>
</comment>
<feature type="region of interest" description="Disordered" evidence="8">
    <location>
        <begin position="378"/>
        <end position="399"/>
    </location>
</feature>
<keyword evidence="4" id="KW-0133">Cell shape</keyword>
<keyword evidence="11" id="KW-0645">Protease</keyword>
<evidence type="ECO:0000256" key="9">
    <source>
        <dbReference type="SAM" id="SignalP"/>
    </source>
</evidence>
<keyword evidence="12" id="KW-1185">Reference proteome</keyword>
<gene>
    <name evidence="11" type="ORF">OEG84_13725</name>
</gene>
<evidence type="ECO:0000256" key="5">
    <source>
        <dbReference type="ARBA" id="ARBA00022984"/>
    </source>
</evidence>
<name>A0ABT3ZBM6_9HYPH</name>
<keyword evidence="2 9" id="KW-0732">Signal</keyword>
<dbReference type="PANTHER" id="PTHR21581">
    <property type="entry name" value="D-ALANYL-D-ALANINE CARBOXYPEPTIDASE"/>
    <property type="match status" value="1"/>
</dbReference>
<feature type="signal peptide" evidence="9">
    <location>
        <begin position="1"/>
        <end position="29"/>
    </location>
</feature>
<reference evidence="11" key="1">
    <citation type="submission" date="2022-10" db="EMBL/GenBank/DDBJ databases">
        <title>Hoeflea sp. G2-23, isolated from marine algae.</title>
        <authorList>
            <person name="Kristyanto S."/>
            <person name="Kim J.M."/>
            <person name="Jeon C.O."/>
        </authorList>
    </citation>
    <scope>NUCLEOTIDE SEQUENCE</scope>
    <source>
        <strain evidence="11">G2-23</strain>
    </source>
</reference>
<evidence type="ECO:0000313" key="11">
    <source>
        <dbReference type="EMBL" id="MCY0148729.1"/>
    </source>
</evidence>
<protein>
    <submittedName>
        <fullName evidence="11">D-alanyl-D-alanine carboxypeptidase</fullName>
    </submittedName>
</protein>
<feature type="chain" id="PRO_5045801144" evidence="9">
    <location>
        <begin position="30"/>
        <end position="399"/>
    </location>
</feature>
<evidence type="ECO:0000256" key="3">
    <source>
        <dbReference type="ARBA" id="ARBA00022801"/>
    </source>
</evidence>
<dbReference type="SUPFAM" id="SSF56601">
    <property type="entry name" value="beta-lactamase/transpeptidase-like"/>
    <property type="match status" value="1"/>
</dbReference>
<dbReference type="GO" id="GO:0004180">
    <property type="term" value="F:carboxypeptidase activity"/>
    <property type="evidence" value="ECO:0007669"/>
    <property type="project" value="UniProtKB-KW"/>
</dbReference>
<dbReference type="Gene3D" id="3.40.710.10">
    <property type="entry name" value="DD-peptidase/beta-lactamase superfamily"/>
    <property type="match status" value="1"/>
</dbReference>
<organism evidence="11 12">
    <name type="scientific">Hoeflea algicola</name>
    <dbReference type="NCBI Taxonomy" id="2983763"/>
    <lineage>
        <taxon>Bacteria</taxon>
        <taxon>Pseudomonadati</taxon>
        <taxon>Pseudomonadota</taxon>
        <taxon>Alphaproteobacteria</taxon>
        <taxon>Hyphomicrobiales</taxon>
        <taxon>Rhizobiaceae</taxon>
        <taxon>Hoeflea</taxon>
    </lineage>
</organism>
<keyword evidence="3" id="KW-0378">Hydrolase</keyword>
<proteinExistence type="inferred from homology"/>
<keyword evidence="11" id="KW-0121">Carboxypeptidase</keyword>
<feature type="domain" description="Peptidase S11 D-alanyl-D-alanine carboxypeptidase A N-terminal" evidence="10">
    <location>
        <begin position="26"/>
        <end position="248"/>
    </location>
</feature>
<evidence type="ECO:0000259" key="10">
    <source>
        <dbReference type="Pfam" id="PF00768"/>
    </source>
</evidence>
<evidence type="ECO:0000313" key="12">
    <source>
        <dbReference type="Proteomes" id="UP001073227"/>
    </source>
</evidence>
<evidence type="ECO:0000256" key="1">
    <source>
        <dbReference type="ARBA" id="ARBA00007164"/>
    </source>
</evidence>
<dbReference type="InterPro" id="IPR018044">
    <property type="entry name" value="Peptidase_S11"/>
</dbReference>
<dbReference type="Proteomes" id="UP001073227">
    <property type="component" value="Unassembled WGS sequence"/>
</dbReference>
<accession>A0ABT3ZBM6</accession>
<keyword evidence="5" id="KW-0573">Peptidoglycan synthesis</keyword>
<evidence type="ECO:0000256" key="4">
    <source>
        <dbReference type="ARBA" id="ARBA00022960"/>
    </source>
</evidence>
<dbReference type="PRINTS" id="PR00725">
    <property type="entry name" value="DADACBPTASE1"/>
</dbReference>
<evidence type="ECO:0000256" key="7">
    <source>
        <dbReference type="RuleBase" id="RU004016"/>
    </source>
</evidence>
<dbReference type="InterPro" id="IPR001967">
    <property type="entry name" value="Peptidase_S11_N"/>
</dbReference>
<dbReference type="PANTHER" id="PTHR21581:SF6">
    <property type="entry name" value="TRAFFICKING PROTEIN PARTICLE COMPLEX SUBUNIT 12"/>
    <property type="match status" value="1"/>
</dbReference>
<dbReference type="EMBL" id="JAOVZR010000001">
    <property type="protein sequence ID" value="MCY0148729.1"/>
    <property type="molecule type" value="Genomic_DNA"/>
</dbReference>
<dbReference type="InterPro" id="IPR012338">
    <property type="entry name" value="Beta-lactam/transpept-like"/>
</dbReference>
<keyword evidence="6" id="KW-0961">Cell wall biogenesis/degradation</keyword>
<evidence type="ECO:0000256" key="8">
    <source>
        <dbReference type="SAM" id="MobiDB-lite"/>
    </source>
</evidence>
<evidence type="ECO:0000256" key="6">
    <source>
        <dbReference type="ARBA" id="ARBA00023316"/>
    </source>
</evidence>
<evidence type="ECO:0000256" key="2">
    <source>
        <dbReference type="ARBA" id="ARBA00022729"/>
    </source>
</evidence>
<dbReference type="RefSeq" id="WP_267654264.1">
    <property type="nucleotide sequence ID" value="NZ_JAOVZR010000001.1"/>
</dbReference>
<sequence>MNLLSQMRRTVAGLTLLALALLPALQASAEPKIVVDAGSGRVIEHEEAFQRWYPASLTKIMTAYVTFRAVKSGQMTLDTPITMSVRAAKEKPSKMYFKPGERFPLDSALKFLLVKSANDVAVALAEAVSGSEEAFVAEMNATALRLGMRSTRFINPNGMPGEGQYTTAHDLALLAVAVRRDFPEFARYFGYEGFAVGKKAVTNYNLLIGRFDGANGMKTGFICASGFNQVSSATRNGKTVISVVLGAPSQEARADESARLLQEALTAPVLGSPTLSTLAPYGEGRDVVADISGEICTAEARAKRYDGRDVDGKIVFKSPYIVTMTREPRLAQAQMSPALKPSELALARIPIPVPRPRDTLAGSEAPFSASAFTTPAAAAETMPLRPAKTVPVPVPRPEI</sequence>